<name>A0AA88AIL7_FICCA</name>
<organism evidence="1 2">
    <name type="scientific">Ficus carica</name>
    <name type="common">Common fig</name>
    <dbReference type="NCBI Taxonomy" id="3494"/>
    <lineage>
        <taxon>Eukaryota</taxon>
        <taxon>Viridiplantae</taxon>
        <taxon>Streptophyta</taxon>
        <taxon>Embryophyta</taxon>
        <taxon>Tracheophyta</taxon>
        <taxon>Spermatophyta</taxon>
        <taxon>Magnoliopsida</taxon>
        <taxon>eudicotyledons</taxon>
        <taxon>Gunneridae</taxon>
        <taxon>Pentapetalae</taxon>
        <taxon>rosids</taxon>
        <taxon>fabids</taxon>
        <taxon>Rosales</taxon>
        <taxon>Moraceae</taxon>
        <taxon>Ficeae</taxon>
        <taxon>Ficus</taxon>
    </lineage>
</organism>
<protein>
    <submittedName>
        <fullName evidence="1">Uncharacterized protein</fullName>
    </submittedName>
</protein>
<comment type="caution">
    <text evidence="1">The sequence shown here is derived from an EMBL/GenBank/DDBJ whole genome shotgun (WGS) entry which is preliminary data.</text>
</comment>
<accession>A0AA88AIL7</accession>
<dbReference type="Proteomes" id="UP001187192">
    <property type="component" value="Unassembled WGS sequence"/>
</dbReference>
<evidence type="ECO:0000313" key="1">
    <source>
        <dbReference type="EMBL" id="GMN46738.1"/>
    </source>
</evidence>
<gene>
    <name evidence="1" type="ORF">TIFTF001_015933</name>
</gene>
<sequence>MVPLVGACNVSVVGGGCPDVKACGLTCSPCYRGIGRVTAYCRAPDGGIPTLCVCEFTEGAPCPPPGPPKCPNQLAGATILTNKILV</sequence>
<dbReference type="Gramene" id="FCD_00009280-RA">
    <property type="protein sequence ID" value="FCD_00009280-RA:cds"/>
    <property type="gene ID" value="FCD_00009280"/>
</dbReference>
<dbReference type="EMBL" id="BTGU01000023">
    <property type="protein sequence ID" value="GMN46738.1"/>
    <property type="molecule type" value="Genomic_DNA"/>
</dbReference>
<proteinExistence type="predicted"/>
<keyword evidence="2" id="KW-1185">Reference proteome</keyword>
<evidence type="ECO:0000313" key="2">
    <source>
        <dbReference type="Proteomes" id="UP001187192"/>
    </source>
</evidence>
<reference evidence="1" key="1">
    <citation type="submission" date="2023-07" db="EMBL/GenBank/DDBJ databases">
        <title>draft genome sequence of fig (Ficus carica).</title>
        <authorList>
            <person name="Takahashi T."/>
            <person name="Nishimura K."/>
        </authorList>
    </citation>
    <scope>NUCLEOTIDE SEQUENCE</scope>
</reference>
<dbReference type="AlphaFoldDB" id="A0AA88AIL7"/>